<dbReference type="AlphaFoldDB" id="W7QEZ8"/>
<organism evidence="6 7">
    <name type="scientific">Catenovulum agarivorans DS-2</name>
    <dbReference type="NCBI Taxonomy" id="1328313"/>
    <lineage>
        <taxon>Bacteria</taxon>
        <taxon>Pseudomonadati</taxon>
        <taxon>Pseudomonadota</taxon>
        <taxon>Gammaproteobacteria</taxon>
        <taxon>Alteromonadales</taxon>
        <taxon>Alteromonadaceae</taxon>
        <taxon>Catenovulum</taxon>
    </lineage>
</organism>
<dbReference type="SUPFAM" id="SSF88659">
    <property type="entry name" value="Sigma3 and sigma4 domains of RNA polymerase sigma factors"/>
    <property type="match status" value="1"/>
</dbReference>
<accession>W7QEZ8</accession>
<keyword evidence="3" id="KW-0731">Sigma factor</keyword>
<dbReference type="Pfam" id="PF04542">
    <property type="entry name" value="Sigma70_r2"/>
    <property type="match status" value="1"/>
</dbReference>
<keyword evidence="4" id="KW-0804">Transcription</keyword>
<dbReference type="Proteomes" id="UP000019276">
    <property type="component" value="Unassembled WGS sequence"/>
</dbReference>
<dbReference type="PANTHER" id="PTHR43133:SF51">
    <property type="entry name" value="RNA POLYMERASE SIGMA FACTOR"/>
    <property type="match status" value="1"/>
</dbReference>
<dbReference type="Gene3D" id="1.10.10.10">
    <property type="entry name" value="Winged helix-like DNA-binding domain superfamily/Winged helix DNA-binding domain"/>
    <property type="match status" value="1"/>
</dbReference>
<comment type="caution">
    <text evidence="6">The sequence shown here is derived from an EMBL/GenBank/DDBJ whole genome shotgun (WGS) entry which is preliminary data.</text>
</comment>
<dbReference type="InterPro" id="IPR007627">
    <property type="entry name" value="RNA_pol_sigma70_r2"/>
</dbReference>
<dbReference type="SUPFAM" id="SSF88946">
    <property type="entry name" value="Sigma2 domain of RNA polymerase sigma factors"/>
    <property type="match status" value="1"/>
</dbReference>
<dbReference type="InterPro" id="IPR039425">
    <property type="entry name" value="RNA_pol_sigma-70-like"/>
</dbReference>
<gene>
    <name evidence="6" type="ORF">DS2_07703</name>
</gene>
<evidence type="ECO:0000313" key="7">
    <source>
        <dbReference type="Proteomes" id="UP000019276"/>
    </source>
</evidence>
<proteinExistence type="inferred from homology"/>
<dbReference type="eggNOG" id="COG1595">
    <property type="taxonomic scope" value="Bacteria"/>
</dbReference>
<dbReference type="PANTHER" id="PTHR43133">
    <property type="entry name" value="RNA POLYMERASE ECF-TYPE SIGMA FACTO"/>
    <property type="match status" value="1"/>
</dbReference>
<dbReference type="RefSeq" id="WP_035014140.1">
    <property type="nucleotide sequence ID" value="NZ_ARZY01000011.1"/>
</dbReference>
<sequence length="189" mass="21799">MNKPALCSTQIAENNNGTELVDNSAQFLALFEAERKRIYAYIYAFVGDKAAADDIFQETSTILWREFDKFTLGTSFTKWSNAIVFNCVRTYRRNNKSLVGLSDEVLNELVANADYSQSSEQRWNVLQSCRAQLSESDQRLYQGFYVENQNAQQIADNTGRSIFGVRKSIHKLRKKLFDCVDRKKREGMF</sequence>
<evidence type="ECO:0000256" key="3">
    <source>
        <dbReference type="ARBA" id="ARBA00023082"/>
    </source>
</evidence>
<reference evidence="6 7" key="1">
    <citation type="journal article" date="2014" name="Genome Announc.">
        <title>Draft Genome Sequence of the Agar-Degrading Bacterium Catenovulum sp. Strain DS-2, Isolated from Intestines of Haliotis diversicolor.</title>
        <authorList>
            <person name="Shan D."/>
            <person name="Li X."/>
            <person name="Gu Z."/>
            <person name="Wei G."/>
            <person name="Gao Z."/>
            <person name="Shao Z."/>
        </authorList>
    </citation>
    <scope>NUCLEOTIDE SEQUENCE [LARGE SCALE GENOMIC DNA]</scope>
    <source>
        <strain evidence="6 7">DS-2</strain>
    </source>
</reference>
<comment type="similarity">
    <text evidence="1">Belongs to the sigma-70 factor family. ECF subfamily.</text>
</comment>
<evidence type="ECO:0000259" key="5">
    <source>
        <dbReference type="Pfam" id="PF04542"/>
    </source>
</evidence>
<dbReference type="InterPro" id="IPR014284">
    <property type="entry name" value="RNA_pol_sigma-70_dom"/>
</dbReference>
<evidence type="ECO:0000313" key="6">
    <source>
        <dbReference type="EMBL" id="EWH10501.1"/>
    </source>
</evidence>
<name>W7QEZ8_9ALTE</name>
<dbReference type="EMBL" id="ARZY01000011">
    <property type="protein sequence ID" value="EWH10501.1"/>
    <property type="molecule type" value="Genomic_DNA"/>
</dbReference>
<dbReference type="GO" id="GO:0016987">
    <property type="term" value="F:sigma factor activity"/>
    <property type="evidence" value="ECO:0007669"/>
    <property type="project" value="UniProtKB-KW"/>
</dbReference>
<dbReference type="InterPro" id="IPR036388">
    <property type="entry name" value="WH-like_DNA-bd_sf"/>
</dbReference>
<protein>
    <submittedName>
        <fullName evidence="6">Extracytoplasmic function alternative sigma factor</fullName>
    </submittedName>
</protein>
<feature type="domain" description="RNA polymerase sigma-70 region 2" evidence="5">
    <location>
        <begin position="30"/>
        <end position="96"/>
    </location>
</feature>
<keyword evidence="7" id="KW-1185">Reference proteome</keyword>
<keyword evidence="2" id="KW-0805">Transcription regulation</keyword>
<evidence type="ECO:0000256" key="2">
    <source>
        <dbReference type="ARBA" id="ARBA00023015"/>
    </source>
</evidence>
<dbReference type="NCBIfam" id="TIGR02937">
    <property type="entry name" value="sigma70-ECF"/>
    <property type="match status" value="1"/>
</dbReference>
<dbReference type="InterPro" id="IPR013325">
    <property type="entry name" value="RNA_pol_sigma_r2"/>
</dbReference>
<dbReference type="GO" id="GO:0006352">
    <property type="term" value="P:DNA-templated transcription initiation"/>
    <property type="evidence" value="ECO:0007669"/>
    <property type="project" value="InterPro"/>
</dbReference>
<evidence type="ECO:0000256" key="4">
    <source>
        <dbReference type="ARBA" id="ARBA00023163"/>
    </source>
</evidence>
<dbReference type="STRING" id="1328313.DS2_07703"/>
<dbReference type="OrthoDB" id="6383365at2"/>
<evidence type="ECO:0000256" key="1">
    <source>
        <dbReference type="ARBA" id="ARBA00010641"/>
    </source>
</evidence>
<dbReference type="Gene3D" id="1.10.1740.10">
    <property type="match status" value="1"/>
</dbReference>
<dbReference type="InterPro" id="IPR013324">
    <property type="entry name" value="RNA_pol_sigma_r3/r4-like"/>
</dbReference>